<dbReference type="Proteomes" id="UP000323426">
    <property type="component" value="Unassembled WGS sequence"/>
</dbReference>
<proteinExistence type="predicted"/>
<keyword evidence="2" id="KW-1185">Reference proteome</keyword>
<organism evidence="1 2">
    <name type="scientific">Adhaeribacter rhizoryzae</name>
    <dbReference type="NCBI Taxonomy" id="2607907"/>
    <lineage>
        <taxon>Bacteria</taxon>
        <taxon>Pseudomonadati</taxon>
        <taxon>Bacteroidota</taxon>
        <taxon>Cytophagia</taxon>
        <taxon>Cytophagales</taxon>
        <taxon>Hymenobacteraceae</taxon>
        <taxon>Adhaeribacter</taxon>
    </lineage>
</organism>
<sequence>METFVSAELHEKVRLNSFGERNHTLILNANYFILNNTQIKLADITQIKFGVNSVQFGMFPLGNRYHLSLKTAGQEFNLVLHSYWGIRNNYLVNLYEKLVNGIWLRIGERLTDDAINCLKANNSFVVGPCTVSRSGIKLQQKSAFSVNAELITWNDLFYEVKYDRLVINSKKDSRLWLNLYFLEYWNTEVLREVLEWLFTENGLT</sequence>
<accession>A0A5M6DS84</accession>
<name>A0A5M6DS84_9BACT</name>
<evidence type="ECO:0000313" key="1">
    <source>
        <dbReference type="EMBL" id="KAA5549089.1"/>
    </source>
</evidence>
<dbReference type="EMBL" id="VWSF01000001">
    <property type="protein sequence ID" value="KAA5549089.1"/>
    <property type="molecule type" value="Genomic_DNA"/>
</dbReference>
<evidence type="ECO:0000313" key="2">
    <source>
        <dbReference type="Proteomes" id="UP000323426"/>
    </source>
</evidence>
<dbReference type="RefSeq" id="WP_150086084.1">
    <property type="nucleotide sequence ID" value="NZ_VWSF01000001.1"/>
</dbReference>
<comment type="caution">
    <text evidence="1">The sequence shown here is derived from an EMBL/GenBank/DDBJ whole genome shotgun (WGS) entry which is preliminary data.</text>
</comment>
<dbReference type="AlphaFoldDB" id="A0A5M6DS84"/>
<protein>
    <submittedName>
        <fullName evidence="1">Uncharacterized protein</fullName>
    </submittedName>
</protein>
<gene>
    <name evidence="1" type="ORF">F0145_00365</name>
</gene>
<reference evidence="1 2" key="1">
    <citation type="submission" date="2019-09" db="EMBL/GenBank/DDBJ databases">
        <title>Genome sequence and assembly of Adhaeribacter sp.</title>
        <authorList>
            <person name="Chhetri G."/>
        </authorList>
    </citation>
    <scope>NUCLEOTIDE SEQUENCE [LARGE SCALE GENOMIC DNA]</scope>
    <source>
        <strain evidence="1 2">DK36</strain>
    </source>
</reference>